<evidence type="ECO:0000256" key="4">
    <source>
        <dbReference type="ARBA" id="ARBA00023239"/>
    </source>
</evidence>
<comment type="cofactor">
    <cofactor evidence="1">
        <name>pyridoxal 5'-phosphate</name>
        <dbReference type="ChEBI" id="CHEBI:597326"/>
    </cofactor>
</comment>
<comment type="similarity">
    <text evidence="5">Belongs to the class-II pyridoxal-phosphate-dependent aminotransferase family. MalY/PatB cystathionine beta-lyase subfamily.</text>
</comment>
<organism evidence="7 8">
    <name type="scientific">Gordonia hongkongensis</name>
    <dbReference type="NCBI Taxonomy" id="1701090"/>
    <lineage>
        <taxon>Bacteria</taxon>
        <taxon>Bacillati</taxon>
        <taxon>Actinomycetota</taxon>
        <taxon>Actinomycetes</taxon>
        <taxon>Mycobacteriales</taxon>
        <taxon>Gordoniaceae</taxon>
        <taxon>Gordonia</taxon>
    </lineage>
</organism>
<dbReference type="RefSeq" id="WP_165629358.1">
    <property type="nucleotide sequence ID" value="NZ_CP121270.1"/>
</dbReference>
<evidence type="ECO:0000256" key="2">
    <source>
        <dbReference type="ARBA" id="ARBA00012224"/>
    </source>
</evidence>
<dbReference type="EMBL" id="CP121270">
    <property type="protein sequence ID" value="WFP24876.1"/>
    <property type="molecule type" value="Genomic_DNA"/>
</dbReference>
<evidence type="ECO:0000256" key="3">
    <source>
        <dbReference type="ARBA" id="ARBA00022898"/>
    </source>
</evidence>
<dbReference type="CDD" id="cd00609">
    <property type="entry name" value="AAT_like"/>
    <property type="match status" value="1"/>
</dbReference>
<dbReference type="GO" id="GO:0008483">
    <property type="term" value="F:transaminase activity"/>
    <property type="evidence" value="ECO:0007669"/>
    <property type="project" value="UniProtKB-KW"/>
</dbReference>
<name>A0AAX3T6P0_9ACTN</name>
<dbReference type="InterPro" id="IPR051798">
    <property type="entry name" value="Class-II_PLP-Dep_Aminotrans"/>
</dbReference>
<dbReference type="EC" id="4.4.1.13" evidence="2"/>
<accession>A0AAX3T6P0</accession>
<evidence type="ECO:0000313" key="7">
    <source>
        <dbReference type="EMBL" id="WFP24876.1"/>
    </source>
</evidence>
<dbReference type="InterPro" id="IPR015424">
    <property type="entry name" value="PyrdxlP-dep_Trfase"/>
</dbReference>
<protein>
    <recommendedName>
        <fullName evidence="2">cysteine-S-conjugate beta-lyase</fullName>
        <ecNumber evidence="2">4.4.1.13</ecNumber>
    </recommendedName>
</protein>
<dbReference type="InterPro" id="IPR004839">
    <property type="entry name" value="Aminotransferase_I/II_large"/>
</dbReference>
<dbReference type="Gene3D" id="3.90.1150.10">
    <property type="entry name" value="Aspartate Aminotransferase, domain 1"/>
    <property type="match status" value="1"/>
</dbReference>
<dbReference type="PANTHER" id="PTHR43525:SF2">
    <property type="entry name" value="CYSTATHIONINE BETA-LYASE-RELATED"/>
    <property type="match status" value="1"/>
</dbReference>
<dbReference type="PANTHER" id="PTHR43525">
    <property type="entry name" value="PROTEIN MALY"/>
    <property type="match status" value="1"/>
</dbReference>
<sequence length="387" mass="41233">MSIRPVAPPLDELRRRTSAKWSTHPDDVLPLFIAEMDYPLAPVVADAIIDRVRASDIGYAATSGSAGEAFAGFADRRWGWRVDPADVSSTTDVSVVIVESLRVAISPGDGVVLMPPVYPPFFELIPEAGGRVVEVPLLEERGSSSTTWRMDLAGIERALAAGARAVLLCHPHNPLGLVHDATDLARLADLAAAHGATVVSDEIHAPLVHPGVEFVPFLAVSDTARDVGVAAHSASKAFNLAGAKCALTVVASDRGRALIARQPDEVRYRTSILGRAAAEAALAHGDEWLDATLEVIGESFDLLEQLLAQHLPTVRYTRPEASYLAWLDFRETGLGDDPGLVILDKARVALHYGHAFGNPGAGFVRLNVACSADVLTEAIRRIAGVVH</sequence>
<dbReference type="GO" id="GO:0030170">
    <property type="term" value="F:pyridoxal phosphate binding"/>
    <property type="evidence" value="ECO:0007669"/>
    <property type="project" value="InterPro"/>
</dbReference>
<dbReference type="Proteomes" id="UP001213504">
    <property type="component" value="Chromosome"/>
</dbReference>
<evidence type="ECO:0000259" key="6">
    <source>
        <dbReference type="Pfam" id="PF00155"/>
    </source>
</evidence>
<keyword evidence="7" id="KW-0808">Transferase</keyword>
<dbReference type="AlphaFoldDB" id="A0AAX3T6P0"/>
<evidence type="ECO:0000256" key="1">
    <source>
        <dbReference type="ARBA" id="ARBA00001933"/>
    </source>
</evidence>
<keyword evidence="4" id="KW-0456">Lyase</keyword>
<evidence type="ECO:0000256" key="5">
    <source>
        <dbReference type="ARBA" id="ARBA00037974"/>
    </source>
</evidence>
<keyword evidence="3" id="KW-0663">Pyridoxal phosphate</keyword>
<dbReference type="InterPro" id="IPR015421">
    <property type="entry name" value="PyrdxlP-dep_Trfase_major"/>
</dbReference>
<reference evidence="7" key="1">
    <citation type="submission" date="2023-04" db="EMBL/GenBank/DDBJ databases">
        <title>Complete genome sequence of a phthalic acid esters degrading bacterial strain.</title>
        <authorList>
            <person name="Weng L."/>
            <person name="Jia Y."/>
            <person name="Ren L."/>
        </authorList>
    </citation>
    <scope>NUCLEOTIDE SEQUENCE</scope>
    <source>
        <strain evidence="7">RL-LY01</strain>
    </source>
</reference>
<feature type="domain" description="Aminotransferase class I/classII large" evidence="6">
    <location>
        <begin position="28"/>
        <end position="382"/>
    </location>
</feature>
<dbReference type="InterPro" id="IPR015422">
    <property type="entry name" value="PyrdxlP-dep_Trfase_small"/>
</dbReference>
<gene>
    <name evidence="7" type="ORF">P9A14_22675</name>
</gene>
<keyword evidence="7" id="KW-0032">Aminotransferase</keyword>
<dbReference type="Pfam" id="PF00155">
    <property type="entry name" value="Aminotran_1_2"/>
    <property type="match status" value="1"/>
</dbReference>
<dbReference type="SUPFAM" id="SSF53383">
    <property type="entry name" value="PLP-dependent transferases"/>
    <property type="match status" value="1"/>
</dbReference>
<dbReference type="Gene3D" id="3.40.640.10">
    <property type="entry name" value="Type I PLP-dependent aspartate aminotransferase-like (Major domain)"/>
    <property type="match status" value="1"/>
</dbReference>
<dbReference type="GO" id="GO:0047804">
    <property type="term" value="F:cysteine-S-conjugate beta-lyase activity"/>
    <property type="evidence" value="ECO:0007669"/>
    <property type="project" value="UniProtKB-EC"/>
</dbReference>
<proteinExistence type="inferred from homology"/>
<evidence type="ECO:0000313" key="8">
    <source>
        <dbReference type="Proteomes" id="UP001213504"/>
    </source>
</evidence>